<reference evidence="2 3" key="1">
    <citation type="submission" date="2017-03" db="EMBL/GenBank/DDBJ databases">
        <title>WGS assembly of Porphyra umbilicalis.</title>
        <authorList>
            <person name="Brawley S.H."/>
            <person name="Blouin N.A."/>
            <person name="Ficko-Blean E."/>
            <person name="Wheeler G.L."/>
            <person name="Lohr M."/>
            <person name="Goodson H.V."/>
            <person name="Jenkins J.W."/>
            <person name="Blaby-Haas C.E."/>
            <person name="Helliwell K.E."/>
            <person name="Chan C."/>
            <person name="Marriage T."/>
            <person name="Bhattacharya D."/>
            <person name="Klein A.S."/>
            <person name="Badis Y."/>
            <person name="Brodie J."/>
            <person name="Cao Y."/>
            <person name="Collen J."/>
            <person name="Dittami S.M."/>
            <person name="Gachon C.M."/>
            <person name="Green B.R."/>
            <person name="Karpowicz S."/>
            <person name="Kim J.W."/>
            <person name="Kudahl U."/>
            <person name="Lin S."/>
            <person name="Michel G."/>
            <person name="Mittag M."/>
            <person name="Olson B.J."/>
            <person name="Pangilinan J."/>
            <person name="Peng Y."/>
            <person name="Qiu H."/>
            <person name="Shu S."/>
            <person name="Singer J.T."/>
            <person name="Smith A.G."/>
            <person name="Sprecher B.N."/>
            <person name="Wagner V."/>
            <person name="Wang W."/>
            <person name="Wang Z.-Y."/>
            <person name="Yan J."/>
            <person name="Yarish C."/>
            <person name="Zoeuner-Riek S."/>
            <person name="Zhuang Y."/>
            <person name="Zou Y."/>
            <person name="Lindquist E.A."/>
            <person name="Grimwood J."/>
            <person name="Barry K."/>
            <person name="Rokhsar D.S."/>
            <person name="Schmutz J."/>
            <person name="Stiller J.W."/>
            <person name="Grossman A.R."/>
            <person name="Prochnik S.E."/>
        </authorList>
    </citation>
    <scope>NUCLEOTIDE SEQUENCE [LARGE SCALE GENOMIC DNA]</scope>
    <source>
        <strain evidence="2">4086291</strain>
    </source>
</reference>
<protein>
    <submittedName>
        <fullName evidence="2">Uncharacterized protein</fullName>
    </submittedName>
</protein>
<dbReference type="AlphaFoldDB" id="A0A1X6PHS6"/>
<sequence>MSSISTPTPLAGSGFFDFCLAAPARSRATVTTGVITLPLLVLFLFPILADLPVAECARGAGGGGRKAKGPASAGGGGGEGGGGGGHGGGGGGGDGGGGGGGGGNPHDGSVGDDDDDVTDSDDDDYTPGDGRVAPYRSAFAYTEIRRVRNVRPVIRGFFLTPEGEAHTKYPHPFDVVGDTRYIKVQAKLSGKPAHELEFVYNVAAWLQLLHNRVLSREEEVEDAAGAPSAFDVNTRVGLHQLYTLVSARYKVFTLATHDTPASETLHTLVFGHGDQDAYCPTWDYLATAQNSSLVKSAARAHGRRYADGIRGDKKPPKGGRPTRGA</sequence>
<dbReference type="EMBL" id="KV918777">
    <property type="protein sequence ID" value="OSX80278.1"/>
    <property type="molecule type" value="Genomic_DNA"/>
</dbReference>
<proteinExistence type="predicted"/>
<gene>
    <name evidence="2" type="ORF">BU14_0055s0001</name>
</gene>
<organism evidence="2 3">
    <name type="scientific">Porphyra umbilicalis</name>
    <name type="common">Purple laver</name>
    <name type="synonym">Red alga</name>
    <dbReference type="NCBI Taxonomy" id="2786"/>
    <lineage>
        <taxon>Eukaryota</taxon>
        <taxon>Rhodophyta</taxon>
        <taxon>Bangiophyceae</taxon>
        <taxon>Bangiales</taxon>
        <taxon>Bangiaceae</taxon>
        <taxon>Porphyra</taxon>
    </lineage>
</organism>
<evidence type="ECO:0000256" key="1">
    <source>
        <dbReference type="SAM" id="MobiDB-lite"/>
    </source>
</evidence>
<feature type="compositionally biased region" description="Acidic residues" evidence="1">
    <location>
        <begin position="110"/>
        <end position="126"/>
    </location>
</feature>
<feature type="region of interest" description="Disordered" evidence="1">
    <location>
        <begin position="59"/>
        <end position="132"/>
    </location>
</feature>
<keyword evidence="3" id="KW-1185">Reference proteome</keyword>
<feature type="compositionally biased region" description="Gly residues" evidence="1">
    <location>
        <begin position="72"/>
        <end position="105"/>
    </location>
</feature>
<accession>A0A1X6PHS6</accession>
<dbReference type="Proteomes" id="UP000218209">
    <property type="component" value="Unassembled WGS sequence"/>
</dbReference>
<name>A0A1X6PHS6_PORUM</name>
<evidence type="ECO:0000313" key="3">
    <source>
        <dbReference type="Proteomes" id="UP000218209"/>
    </source>
</evidence>
<evidence type="ECO:0000313" key="2">
    <source>
        <dbReference type="EMBL" id="OSX80278.1"/>
    </source>
</evidence>